<feature type="domain" description="SPARK" evidence="2">
    <location>
        <begin position="29"/>
        <end position="164"/>
    </location>
</feature>
<dbReference type="InterPro" id="IPR011009">
    <property type="entry name" value="Kinase-like_dom_sf"/>
</dbReference>
<evidence type="ECO:0000313" key="4">
    <source>
        <dbReference type="Proteomes" id="UP000585474"/>
    </source>
</evidence>
<dbReference type="GO" id="GO:0016020">
    <property type="term" value="C:membrane"/>
    <property type="evidence" value="ECO:0007669"/>
    <property type="project" value="TreeGrafter"/>
</dbReference>
<sequence>MHQKPSISIFSILTLLTTIDLVLSQTPPANSCSLGIQIPSYGNDSNCIKGTWGGFLNGNCCGFAFDGYLRALGKRANQIGQIFLNSTEQIDCLVSMKTIEGDVLNCGIEKLSSGAGRCSDYSVTDVENKLGSRLRTLGEDCKVLGLDHQSDRACSACLRNWDEMGISLKNSRDRDICRHLQNQNIHHPKNLAVTRKQSRKFIPQQTISMNRTSLAKEQLGEYECFLIYELCHNGNLSKWLFGKLSNLGLSKVMSMGQSFVSSEVRGTFGYVDPEYQKNRRVNSSAHVYSFGIVLLQLLWQRVINMDLNKPMPISKMAKSLMRGGNITGFADPKLDGDYSSEAFEVVFKLALSCIGLKQQRPTMEQVVVRLEKALDISVIVDTINPHFTPY</sequence>
<dbReference type="EMBL" id="BJWL01000006">
    <property type="protein sequence ID" value="GFY88297.1"/>
    <property type="molecule type" value="Genomic_DNA"/>
</dbReference>
<comment type="caution">
    <text evidence="3">The sequence shown here is derived from an EMBL/GenBank/DDBJ whole genome shotgun (WGS) entry which is preliminary data.</text>
</comment>
<name>A0A7J0ERW3_9ERIC</name>
<reference evidence="3 4" key="1">
    <citation type="submission" date="2019-07" db="EMBL/GenBank/DDBJ databases">
        <title>De Novo Assembly of kiwifruit Actinidia rufa.</title>
        <authorList>
            <person name="Sugita-Konishi S."/>
            <person name="Sato K."/>
            <person name="Mori E."/>
            <person name="Abe Y."/>
            <person name="Kisaki G."/>
            <person name="Hamano K."/>
            <person name="Suezawa K."/>
            <person name="Otani M."/>
            <person name="Fukuda T."/>
            <person name="Manabe T."/>
            <person name="Gomi K."/>
            <person name="Tabuchi M."/>
            <person name="Akimitsu K."/>
            <person name="Kataoka I."/>
        </authorList>
    </citation>
    <scope>NUCLEOTIDE SEQUENCE [LARGE SCALE GENOMIC DNA]</scope>
    <source>
        <strain evidence="4">cv. Fuchu</strain>
    </source>
</reference>
<gene>
    <name evidence="3" type="ORF">Acr_06g0002370</name>
</gene>
<accession>A0A7J0ERW3</accession>
<feature type="chain" id="PRO_5029524639" description="SPARK domain-containing protein" evidence="1">
    <location>
        <begin position="25"/>
        <end position="390"/>
    </location>
</feature>
<dbReference type="Proteomes" id="UP000585474">
    <property type="component" value="Unassembled WGS sequence"/>
</dbReference>
<organism evidence="3 4">
    <name type="scientific">Actinidia rufa</name>
    <dbReference type="NCBI Taxonomy" id="165716"/>
    <lineage>
        <taxon>Eukaryota</taxon>
        <taxon>Viridiplantae</taxon>
        <taxon>Streptophyta</taxon>
        <taxon>Embryophyta</taxon>
        <taxon>Tracheophyta</taxon>
        <taxon>Spermatophyta</taxon>
        <taxon>Magnoliopsida</taxon>
        <taxon>eudicotyledons</taxon>
        <taxon>Gunneridae</taxon>
        <taxon>Pentapetalae</taxon>
        <taxon>asterids</taxon>
        <taxon>Ericales</taxon>
        <taxon>Actinidiaceae</taxon>
        <taxon>Actinidia</taxon>
    </lineage>
</organism>
<dbReference type="OrthoDB" id="4062651at2759"/>
<dbReference type="AlphaFoldDB" id="A0A7J0ERW3"/>
<dbReference type="SUPFAM" id="SSF56112">
    <property type="entry name" value="Protein kinase-like (PK-like)"/>
    <property type="match status" value="1"/>
</dbReference>
<keyword evidence="1" id="KW-0732">Signal</keyword>
<dbReference type="InterPro" id="IPR043891">
    <property type="entry name" value="SPARK"/>
</dbReference>
<dbReference type="Gene3D" id="1.10.510.10">
    <property type="entry name" value="Transferase(Phosphotransferase) domain 1"/>
    <property type="match status" value="1"/>
</dbReference>
<dbReference type="PANTHER" id="PTHR48055">
    <property type="entry name" value="LEUCINE-RICH REPEAT RECEPTOR PROTEIN KINASE EMS1"/>
    <property type="match status" value="1"/>
</dbReference>
<protein>
    <recommendedName>
        <fullName evidence="2">SPARK domain-containing protein</fullName>
    </recommendedName>
</protein>
<proteinExistence type="predicted"/>
<dbReference type="PANTHER" id="PTHR48055:SF9">
    <property type="entry name" value="PROTEIN KINASE DOMAIN-CONTAINING PROTEIN"/>
    <property type="match status" value="1"/>
</dbReference>
<feature type="signal peptide" evidence="1">
    <location>
        <begin position="1"/>
        <end position="24"/>
    </location>
</feature>
<evidence type="ECO:0000313" key="3">
    <source>
        <dbReference type="EMBL" id="GFY88297.1"/>
    </source>
</evidence>
<dbReference type="InterPro" id="IPR051564">
    <property type="entry name" value="LRR_receptor-like_kinase"/>
</dbReference>
<dbReference type="Pfam" id="PF19160">
    <property type="entry name" value="SPARK"/>
    <property type="match status" value="1"/>
</dbReference>
<evidence type="ECO:0000256" key="1">
    <source>
        <dbReference type="SAM" id="SignalP"/>
    </source>
</evidence>
<evidence type="ECO:0000259" key="2">
    <source>
        <dbReference type="Pfam" id="PF19160"/>
    </source>
</evidence>
<keyword evidence="4" id="KW-1185">Reference proteome</keyword>